<keyword evidence="1" id="KW-0812">Transmembrane</keyword>
<dbReference type="Gene3D" id="3.80.10.10">
    <property type="entry name" value="Ribonuclease Inhibitor"/>
    <property type="match status" value="1"/>
</dbReference>
<keyword evidence="1" id="KW-1133">Transmembrane helix</keyword>
<dbReference type="SUPFAM" id="SSF52047">
    <property type="entry name" value="RNI-like"/>
    <property type="match status" value="1"/>
</dbReference>
<dbReference type="VEuPathDB" id="MicrosporidiaDB:CWI39_0285p0030"/>
<sequence length="748" mass="88521">MNIFTARHNRDLFKAIYLHGFVLLPYIFCLFDSVSSYKYIYDFERNPNSNILFFNNKPQNEMRSDRSDVDFQYKFLNDCSILYYEATHVFMYEKDNFISFEVLNHILALQKSEKLNGIIECNFNLYYFLKTTKEITEIPDEINHTNIKTILLGLKCLKAVNSKNITKYIHALLVKILLNHKKNALMKNYMYMERLFDLNFWSNIDEYIKKSFISGFLEIYMLKHIFYDGNLIVLENVKSDYYTSIFNDHIPYKNILINSCKVFLCLEKMLLNTLIFNFFQILLNVMNLKSLILNGLIEYEIPNLKFKFHIFYLETFKSIVFFNFMKSSSSLFLENLSVLIRNDIEFLQLELLKVSRNVLRLLLDQKNPIGLVLKNVSIPHSTVILNHNINFCKKLRYAQFQNVGINPFLWNNLFFKSNVQTLILSFNSISSEESFIREFSKSRGTVRAILHLEISFYYTEIPKEFFDSLLNLNHLRTLKLQTYKTNEQTEIYLINAIKNMNRLENIDISQNFFSTKSYNILFMKDGIETLYLKNDEFEINILEIAFTGNYKLLKQIGFSNMTIGITGLIEIFKLENLEMLSFECCIFESIDNFCFSYSKSQYLKCLHLHDLDLNTNNFVYVLIKLDFLEILEISYCKIQPGLLTGLGLMCDKSLSILSFKFGFLNSNDLNRIKNIKVLEDLNLMECRFFQCNFWELGNDCKFFNSLKVLNLCDVKINIEDLIYLRKFENLMKLSLTISDSYIFPRKIV</sequence>
<evidence type="ECO:0000313" key="2">
    <source>
        <dbReference type="EMBL" id="TBU05290.1"/>
    </source>
</evidence>
<feature type="transmembrane region" description="Helical" evidence="1">
    <location>
        <begin position="12"/>
        <end position="28"/>
    </location>
</feature>
<proteinExistence type="predicted"/>
<dbReference type="VEuPathDB" id="MicrosporidiaDB:CWI36_0651p0010"/>
<reference evidence="2 3" key="1">
    <citation type="submission" date="2017-12" db="EMBL/GenBank/DDBJ databases">
        <authorList>
            <person name="Pombert J.-F."/>
            <person name="Haag K.L."/>
            <person name="Ebert D."/>
        </authorList>
    </citation>
    <scope>NUCLEOTIDE SEQUENCE [LARGE SCALE GENOMIC DNA]</scope>
    <source>
        <strain evidence="2">BE-OM-2</strain>
    </source>
</reference>
<evidence type="ECO:0000313" key="3">
    <source>
        <dbReference type="Proteomes" id="UP000291404"/>
    </source>
</evidence>
<comment type="caution">
    <text evidence="2">The sequence shown here is derived from an EMBL/GenBank/DDBJ whole genome shotgun (WGS) entry which is preliminary data.</text>
</comment>
<gene>
    <name evidence="2" type="ORF">CWI36_0651p0010</name>
</gene>
<accession>A0A4Q9LEM3</accession>
<dbReference type="Proteomes" id="UP000291404">
    <property type="component" value="Unassembled WGS sequence"/>
</dbReference>
<protein>
    <submittedName>
        <fullName evidence="2">Uncharacterized protein</fullName>
    </submittedName>
</protein>
<keyword evidence="1" id="KW-0472">Membrane</keyword>
<dbReference type="VEuPathDB" id="MicrosporidiaDB:CWI39_1710p0010"/>
<dbReference type="AlphaFoldDB" id="A0A4Q9LEM3"/>
<dbReference type="EMBL" id="PITI01000651">
    <property type="protein sequence ID" value="TBU05290.1"/>
    <property type="molecule type" value="Genomic_DNA"/>
</dbReference>
<organism evidence="2 3">
    <name type="scientific">Hamiltosporidium magnivora</name>
    <dbReference type="NCBI Taxonomy" id="148818"/>
    <lineage>
        <taxon>Eukaryota</taxon>
        <taxon>Fungi</taxon>
        <taxon>Fungi incertae sedis</taxon>
        <taxon>Microsporidia</taxon>
        <taxon>Dubosqiidae</taxon>
        <taxon>Hamiltosporidium</taxon>
    </lineage>
</organism>
<evidence type="ECO:0000256" key="1">
    <source>
        <dbReference type="SAM" id="Phobius"/>
    </source>
</evidence>
<dbReference type="InterPro" id="IPR032675">
    <property type="entry name" value="LRR_dom_sf"/>
</dbReference>
<keyword evidence="3" id="KW-1185">Reference proteome</keyword>
<name>A0A4Q9LEM3_9MICR</name>